<dbReference type="Proteomes" id="UP001497516">
    <property type="component" value="Chromosome 2"/>
</dbReference>
<protein>
    <submittedName>
        <fullName evidence="3">Uncharacterized protein</fullName>
    </submittedName>
</protein>
<keyword evidence="2" id="KW-1133">Transmembrane helix</keyword>
<accession>A0AAV2D968</accession>
<dbReference type="EMBL" id="OZ034815">
    <property type="protein sequence ID" value="CAL1369555.1"/>
    <property type="molecule type" value="Genomic_DNA"/>
</dbReference>
<organism evidence="3 4">
    <name type="scientific">Linum trigynum</name>
    <dbReference type="NCBI Taxonomy" id="586398"/>
    <lineage>
        <taxon>Eukaryota</taxon>
        <taxon>Viridiplantae</taxon>
        <taxon>Streptophyta</taxon>
        <taxon>Embryophyta</taxon>
        <taxon>Tracheophyta</taxon>
        <taxon>Spermatophyta</taxon>
        <taxon>Magnoliopsida</taxon>
        <taxon>eudicotyledons</taxon>
        <taxon>Gunneridae</taxon>
        <taxon>Pentapetalae</taxon>
        <taxon>rosids</taxon>
        <taxon>fabids</taxon>
        <taxon>Malpighiales</taxon>
        <taxon>Linaceae</taxon>
        <taxon>Linum</taxon>
    </lineage>
</organism>
<keyword evidence="2" id="KW-0812">Transmembrane</keyword>
<keyword evidence="4" id="KW-1185">Reference proteome</keyword>
<proteinExistence type="predicted"/>
<dbReference type="AlphaFoldDB" id="A0AAV2D968"/>
<evidence type="ECO:0000256" key="2">
    <source>
        <dbReference type="SAM" id="Phobius"/>
    </source>
</evidence>
<feature type="transmembrane region" description="Helical" evidence="2">
    <location>
        <begin position="111"/>
        <end position="131"/>
    </location>
</feature>
<evidence type="ECO:0000313" key="3">
    <source>
        <dbReference type="EMBL" id="CAL1369555.1"/>
    </source>
</evidence>
<feature type="compositionally biased region" description="Polar residues" evidence="1">
    <location>
        <begin position="1"/>
        <end position="10"/>
    </location>
</feature>
<evidence type="ECO:0000313" key="4">
    <source>
        <dbReference type="Proteomes" id="UP001497516"/>
    </source>
</evidence>
<evidence type="ECO:0000256" key="1">
    <source>
        <dbReference type="SAM" id="MobiDB-lite"/>
    </source>
</evidence>
<name>A0AAV2D968_9ROSI</name>
<sequence>MSRSRNTQTENRGRKETTPLPPSSWQPTKTRLLPSFQKKNHIGMQNNKDPACWWDVAIDPEQTTISLLACETGQLLSAAAPFACAVGMVESKLYAFGRQQNSLRPETCSSVISAALLILITISTIGGYPAAISHRIKPAPVLIPYQNKKIFVIPTCADVSYHYGW</sequence>
<gene>
    <name evidence="3" type="ORF">LTRI10_LOCUS12105</name>
</gene>
<keyword evidence="2" id="KW-0472">Membrane</keyword>
<feature type="region of interest" description="Disordered" evidence="1">
    <location>
        <begin position="1"/>
        <end position="29"/>
    </location>
</feature>
<reference evidence="3 4" key="1">
    <citation type="submission" date="2024-04" db="EMBL/GenBank/DDBJ databases">
        <authorList>
            <person name="Fracassetti M."/>
        </authorList>
    </citation>
    <scope>NUCLEOTIDE SEQUENCE [LARGE SCALE GENOMIC DNA]</scope>
</reference>